<sequence length="294" mass="32659">MNEMIRRRGPALAIAILGISAVWVLILVVLPQIWMLDYSLRPNLPPSKVGGPEDVRNLANYASLFGNGLHFAIFIKTIWASALVTLLTLIACYPIAYYLARVASRRRAATVMLVLIIPFWINEVLRTFAWYIILALNGPLNGLLLSLGIIDQPVRWIDGNGAVLVGMVYAYVLFMVFPIYNAIESLDRAQIDAARDLGAGWPRIHRRVVIPHAKPGIATGCIMTFMLAAGSYAVPALLGSPGSRWFTQIIYDWFFEGGNWHMGAAYAFVLLLICMGFIMVMMRLFKVSVGDIAR</sequence>
<evidence type="ECO:0000256" key="1">
    <source>
        <dbReference type="ARBA" id="ARBA00004651"/>
    </source>
</evidence>
<proteinExistence type="inferred from homology"/>
<dbReference type="PANTHER" id="PTHR42929">
    <property type="entry name" value="INNER MEMBRANE ABC TRANSPORTER PERMEASE PROTEIN YDCU-RELATED-RELATED"/>
    <property type="match status" value="1"/>
</dbReference>
<dbReference type="Proteomes" id="UP000603352">
    <property type="component" value="Unassembled WGS sequence"/>
</dbReference>
<comment type="subcellular location">
    <subcellularLocation>
        <location evidence="1 8">Cell membrane</location>
        <topology evidence="1 8">Multi-pass membrane protein</topology>
    </subcellularLocation>
</comment>
<keyword evidence="7 8" id="KW-0472">Membrane</keyword>
<keyword evidence="11" id="KW-1185">Reference proteome</keyword>
<evidence type="ECO:0000256" key="4">
    <source>
        <dbReference type="ARBA" id="ARBA00022475"/>
    </source>
</evidence>
<evidence type="ECO:0000256" key="8">
    <source>
        <dbReference type="RuleBase" id="RU363032"/>
    </source>
</evidence>
<dbReference type="RefSeq" id="WP_188578430.1">
    <property type="nucleotide sequence ID" value="NZ_BMDZ01000028.1"/>
</dbReference>
<feature type="domain" description="ABC transmembrane type-1" evidence="9">
    <location>
        <begin position="74"/>
        <end position="281"/>
    </location>
</feature>
<comment type="similarity">
    <text evidence="2">Belongs to the binding-protein-dependent transport system permease family. CysTW subfamily.</text>
</comment>
<dbReference type="SUPFAM" id="SSF161098">
    <property type="entry name" value="MetI-like"/>
    <property type="match status" value="1"/>
</dbReference>
<evidence type="ECO:0000313" key="11">
    <source>
        <dbReference type="Proteomes" id="UP000603352"/>
    </source>
</evidence>
<evidence type="ECO:0000259" key="9">
    <source>
        <dbReference type="PROSITE" id="PS50928"/>
    </source>
</evidence>
<comment type="caution">
    <text evidence="10">The sequence shown here is derived from an EMBL/GenBank/DDBJ whole genome shotgun (WGS) entry which is preliminary data.</text>
</comment>
<gene>
    <name evidence="10" type="primary">potH</name>
    <name evidence="10" type="ORF">GCM10011505_25700</name>
</gene>
<reference evidence="11" key="1">
    <citation type="journal article" date="2019" name="Int. J. Syst. Evol. Microbiol.">
        <title>The Global Catalogue of Microorganisms (GCM) 10K type strain sequencing project: providing services to taxonomists for standard genome sequencing and annotation.</title>
        <authorList>
            <consortium name="The Broad Institute Genomics Platform"/>
            <consortium name="The Broad Institute Genome Sequencing Center for Infectious Disease"/>
            <person name="Wu L."/>
            <person name="Ma J."/>
        </authorList>
    </citation>
    <scope>NUCLEOTIDE SEQUENCE [LARGE SCALE GENOMIC DNA]</scope>
    <source>
        <strain evidence="11">CGMCC 1.10188</strain>
    </source>
</reference>
<evidence type="ECO:0000256" key="6">
    <source>
        <dbReference type="ARBA" id="ARBA00022989"/>
    </source>
</evidence>
<protein>
    <submittedName>
        <fullName evidence="10">Spermidine/putrescine ABC transporter permease</fullName>
    </submittedName>
</protein>
<keyword evidence="4" id="KW-1003">Cell membrane</keyword>
<feature type="transmembrane region" description="Helical" evidence="8">
    <location>
        <begin position="263"/>
        <end position="285"/>
    </location>
</feature>
<dbReference type="CDD" id="cd06261">
    <property type="entry name" value="TM_PBP2"/>
    <property type="match status" value="1"/>
</dbReference>
<feature type="transmembrane region" description="Helical" evidence="8">
    <location>
        <begin position="78"/>
        <end position="100"/>
    </location>
</feature>
<dbReference type="PROSITE" id="PS50928">
    <property type="entry name" value="ABC_TM1"/>
    <property type="match status" value="1"/>
</dbReference>
<evidence type="ECO:0000256" key="3">
    <source>
        <dbReference type="ARBA" id="ARBA00022448"/>
    </source>
</evidence>
<dbReference type="PANTHER" id="PTHR42929:SF1">
    <property type="entry name" value="INNER MEMBRANE ABC TRANSPORTER PERMEASE PROTEIN YDCU-RELATED"/>
    <property type="match status" value="1"/>
</dbReference>
<feature type="transmembrane region" description="Helical" evidence="8">
    <location>
        <begin position="12"/>
        <end position="34"/>
    </location>
</feature>
<name>A0ABQ1IK17_9PROT</name>
<dbReference type="InterPro" id="IPR035906">
    <property type="entry name" value="MetI-like_sf"/>
</dbReference>
<evidence type="ECO:0000313" key="10">
    <source>
        <dbReference type="EMBL" id="GGB43194.1"/>
    </source>
</evidence>
<evidence type="ECO:0000256" key="7">
    <source>
        <dbReference type="ARBA" id="ARBA00023136"/>
    </source>
</evidence>
<dbReference type="Gene3D" id="1.10.3720.10">
    <property type="entry name" value="MetI-like"/>
    <property type="match status" value="1"/>
</dbReference>
<dbReference type="Pfam" id="PF00528">
    <property type="entry name" value="BPD_transp_1"/>
    <property type="match status" value="1"/>
</dbReference>
<evidence type="ECO:0000256" key="2">
    <source>
        <dbReference type="ARBA" id="ARBA00007069"/>
    </source>
</evidence>
<keyword evidence="6 8" id="KW-1133">Transmembrane helix</keyword>
<dbReference type="InterPro" id="IPR000515">
    <property type="entry name" value="MetI-like"/>
</dbReference>
<dbReference type="EMBL" id="BMDZ01000028">
    <property type="protein sequence ID" value="GGB43194.1"/>
    <property type="molecule type" value="Genomic_DNA"/>
</dbReference>
<keyword evidence="5 8" id="KW-0812">Transmembrane</keyword>
<keyword evidence="3 8" id="KW-0813">Transport</keyword>
<feature type="transmembrane region" description="Helical" evidence="8">
    <location>
        <begin position="162"/>
        <end position="180"/>
    </location>
</feature>
<evidence type="ECO:0000256" key="5">
    <source>
        <dbReference type="ARBA" id="ARBA00022692"/>
    </source>
</evidence>
<organism evidence="10 11">
    <name type="scientific">Tistrella bauzanensis</name>
    <dbReference type="NCBI Taxonomy" id="657419"/>
    <lineage>
        <taxon>Bacteria</taxon>
        <taxon>Pseudomonadati</taxon>
        <taxon>Pseudomonadota</taxon>
        <taxon>Alphaproteobacteria</taxon>
        <taxon>Geminicoccales</taxon>
        <taxon>Geminicoccaceae</taxon>
        <taxon>Tistrella</taxon>
    </lineage>
</organism>
<accession>A0ABQ1IK17</accession>